<feature type="transmembrane region" description="Helical" evidence="1">
    <location>
        <begin position="226"/>
        <end position="245"/>
    </location>
</feature>
<feature type="transmembrane region" description="Helical" evidence="1">
    <location>
        <begin position="274"/>
        <end position="295"/>
    </location>
</feature>
<accession>A0A9X2NHZ2</accession>
<keyword evidence="1" id="KW-1133">Transmembrane helix</keyword>
<proteinExistence type="predicted"/>
<reference evidence="2" key="1">
    <citation type="submission" date="2022-06" db="EMBL/GenBank/DDBJ databases">
        <title>Amycolatopsis iheyaensis sp. nov., a new species of the genus Amycolatopsis isolated from soil in Iheya island, Japan.</title>
        <authorList>
            <person name="Ngamcharungchit C."/>
            <person name="Kanto H."/>
            <person name="Take A."/>
            <person name="Intra B."/>
            <person name="Matsumoto A."/>
            <person name="Panbangred W."/>
            <person name="Inahashi Y."/>
        </authorList>
    </citation>
    <scope>NUCLEOTIDE SEQUENCE</scope>
    <source>
        <strain evidence="2">OK19-0408</strain>
    </source>
</reference>
<organism evidence="2 3">
    <name type="scientific">Amycolatopsis iheyensis</name>
    <dbReference type="NCBI Taxonomy" id="2945988"/>
    <lineage>
        <taxon>Bacteria</taxon>
        <taxon>Bacillati</taxon>
        <taxon>Actinomycetota</taxon>
        <taxon>Actinomycetes</taxon>
        <taxon>Pseudonocardiales</taxon>
        <taxon>Pseudonocardiaceae</taxon>
        <taxon>Amycolatopsis</taxon>
    </lineage>
</organism>
<comment type="caution">
    <text evidence="2">The sequence shown here is derived from an EMBL/GenBank/DDBJ whole genome shotgun (WGS) entry which is preliminary data.</text>
</comment>
<gene>
    <name evidence="2" type="ORF">M8542_30065</name>
</gene>
<evidence type="ECO:0000313" key="3">
    <source>
        <dbReference type="Proteomes" id="UP001144096"/>
    </source>
</evidence>
<name>A0A9X2NHZ2_9PSEU</name>
<sequence length="310" mass="32999">MRILLLVLLAPFTAEFLLGDQYLAGPPELGRQLGMFALFAAFYGAAALLIREAVRRAGRGWPTMLVLALAFGVFEEGLLTQTLFNPHYLGLDLLSAGHVRWLGIGGPWTVYVLTLHVVWSIGAPIAIAEALFGREPWLRKVGVSLWSVSLVLGAVATFAVTYSFGHFVARPAQLAGAAVVVGALVFAAFRFRAPAWSSTPGNPWVAFALGLGASSAFQLLRGVDGFPWLLVGVLLALEAGTAVVVRRLRPPAFPLAAGALSTYCWLGLKSTIPHGTTAIIEQSILIVVAVALLAVTARRSRALIAAERVH</sequence>
<evidence type="ECO:0000256" key="1">
    <source>
        <dbReference type="SAM" id="Phobius"/>
    </source>
</evidence>
<feature type="transmembrane region" description="Helical" evidence="1">
    <location>
        <begin position="252"/>
        <end position="268"/>
    </location>
</feature>
<protein>
    <submittedName>
        <fullName evidence="2">Uncharacterized protein</fullName>
    </submittedName>
</protein>
<keyword evidence="3" id="KW-1185">Reference proteome</keyword>
<feature type="transmembrane region" description="Helical" evidence="1">
    <location>
        <begin position="143"/>
        <end position="165"/>
    </location>
</feature>
<keyword evidence="1" id="KW-0812">Transmembrane</keyword>
<feature type="transmembrane region" description="Helical" evidence="1">
    <location>
        <begin position="62"/>
        <end position="84"/>
    </location>
</feature>
<feature type="transmembrane region" description="Helical" evidence="1">
    <location>
        <begin position="29"/>
        <end position="50"/>
    </location>
</feature>
<evidence type="ECO:0000313" key="2">
    <source>
        <dbReference type="EMBL" id="MCR6487084.1"/>
    </source>
</evidence>
<dbReference type="AlphaFoldDB" id="A0A9X2NHZ2"/>
<keyword evidence="1" id="KW-0472">Membrane</keyword>
<feature type="transmembrane region" description="Helical" evidence="1">
    <location>
        <begin position="201"/>
        <end position="220"/>
    </location>
</feature>
<dbReference type="RefSeq" id="WP_257923642.1">
    <property type="nucleotide sequence ID" value="NZ_JAMXQV010000017.1"/>
</dbReference>
<feature type="transmembrane region" description="Helical" evidence="1">
    <location>
        <begin position="171"/>
        <end position="189"/>
    </location>
</feature>
<dbReference type="Proteomes" id="UP001144096">
    <property type="component" value="Unassembled WGS sequence"/>
</dbReference>
<dbReference type="EMBL" id="JAMXQV010000017">
    <property type="protein sequence ID" value="MCR6487084.1"/>
    <property type="molecule type" value="Genomic_DNA"/>
</dbReference>
<feature type="transmembrane region" description="Helical" evidence="1">
    <location>
        <begin position="108"/>
        <end position="131"/>
    </location>
</feature>